<organism evidence="1 2">
    <name type="scientific">Periplaneta americana</name>
    <name type="common">American cockroach</name>
    <name type="synonym">Blatta americana</name>
    <dbReference type="NCBI Taxonomy" id="6978"/>
    <lineage>
        <taxon>Eukaryota</taxon>
        <taxon>Metazoa</taxon>
        <taxon>Ecdysozoa</taxon>
        <taxon>Arthropoda</taxon>
        <taxon>Hexapoda</taxon>
        <taxon>Insecta</taxon>
        <taxon>Pterygota</taxon>
        <taxon>Neoptera</taxon>
        <taxon>Polyneoptera</taxon>
        <taxon>Dictyoptera</taxon>
        <taxon>Blattodea</taxon>
        <taxon>Blattoidea</taxon>
        <taxon>Blattidae</taxon>
        <taxon>Blattinae</taxon>
        <taxon>Periplaneta</taxon>
    </lineage>
</organism>
<proteinExistence type="predicted"/>
<comment type="caution">
    <text evidence="1">The sequence shown here is derived from an EMBL/GenBank/DDBJ whole genome shotgun (WGS) entry which is preliminary data.</text>
</comment>
<reference evidence="1 2" key="1">
    <citation type="journal article" date="2022" name="Allergy">
        <title>Genome assembly and annotation of Periplaneta americana reveal a comprehensive cockroach allergen profile.</title>
        <authorList>
            <person name="Wang L."/>
            <person name="Xiong Q."/>
            <person name="Saelim N."/>
            <person name="Wang L."/>
            <person name="Nong W."/>
            <person name="Wan A.T."/>
            <person name="Shi M."/>
            <person name="Liu X."/>
            <person name="Cao Q."/>
            <person name="Hui J.H.L."/>
            <person name="Sookrung N."/>
            <person name="Leung T.F."/>
            <person name="Tungtrongchitr A."/>
            <person name="Tsui S.K.W."/>
        </authorList>
    </citation>
    <scope>NUCLEOTIDE SEQUENCE [LARGE SCALE GENOMIC DNA]</scope>
    <source>
        <strain evidence="1">PWHHKU_190912</strain>
    </source>
</reference>
<name>A0ABQ8TFT0_PERAM</name>
<evidence type="ECO:0000313" key="2">
    <source>
        <dbReference type="Proteomes" id="UP001148838"/>
    </source>
</evidence>
<evidence type="ECO:0000313" key="1">
    <source>
        <dbReference type="EMBL" id="KAJ4444871.1"/>
    </source>
</evidence>
<protein>
    <submittedName>
        <fullName evidence="1">Uncharacterized protein</fullName>
    </submittedName>
</protein>
<sequence>MNLLGRIFEERVISPDYFFWGAAKSTVHQDNPKTIDDLKLAWQKKKNRMKTVTSCVAVVQLHRWFRSKEYAPTLWSKQGSEISYKGYVKTIQARQVVGSIRESDAVRKFSSVDIDRYSILSDPNVDEHVCVTLHFC</sequence>
<dbReference type="EMBL" id="JAJSOF020000011">
    <property type="protein sequence ID" value="KAJ4444871.1"/>
    <property type="molecule type" value="Genomic_DNA"/>
</dbReference>
<keyword evidence="2" id="KW-1185">Reference proteome</keyword>
<dbReference type="Proteomes" id="UP001148838">
    <property type="component" value="Unassembled WGS sequence"/>
</dbReference>
<gene>
    <name evidence="1" type="ORF">ANN_06668</name>
</gene>
<accession>A0ABQ8TFT0</accession>